<dbReference type="CDD" id="cd11345">
    <property type="entry name" value="AmyAc_SLC3A2"/>
    <property type="match status" value="1"/>
</dbReference>
<dbReference type="Gene3D" id="3.20.20.80">
    <property type="entry name" value="Glycosidases"/>
    <property type="match status" value="1"/>
</dbReference>
<keyword evidence="2" id="KW-1133">Transmembrane helix</keyword>
<dbReference type="GO" id="GO:0015173">
    <property type="term" value="F:aromatic amino acid transmembrane transporter activity"/>
    <property type="evidence" value="ECO:0007669"/>
    <property type="project" value="TreeGrafter"/>
</dbReference>
<dbReference type="GO" id="GO:0015823">
    <property type="term" value="P:phenylalanine transport"/>
    <property type="evidence" value="ECO:0007669"/>
    <property type="project" value="TreeGrafter"/>
</dbReference>
<dbReference type="AlphaFoldDB" id="A0AAN8LPQ9"/>
<dbReference type="InterPro" id="IPR031984">
    <property type="entry name" value="SLC3A2_N"/>
</dbReference>
<evidence type="ECO:0000256" key="2">
    <source>
        <dbReference type="SAM" id="Phobius"/>
    </source>
</evidence>
<dbReference type="GO" id="GO:0005975">
    <property type="term" value="P:carbohydrate metabolic process"/>
    <property type="evidence" value="ECO:0007669"/>
    <property type="project" value="InterPro"/>
</dbReference>
<organism evidence="4 5">
    <name type="scientific">Coregonus suidteri</name>
    <dbReference type="NCBI Taxonomy" id="861788"/>
    <lineage>
        <taxon>Eukaryota</taxon>
        <taxon>Metazoa</taxon>
        <taxon>Chordata</taxon>
        <taxon>Craniata</taxon>
        <taxon>Vertebrata</taxon>
        <taxon>Euteleostomi</taxon>
        <taxon>Actinopterygii</taxon>
        <taxon>Neopterygii</taxon>
        <taxon>Teleostei</taxon>
        <taxon>Protacanthopterygii</taxon>
        <taxon>Salmoniformes</taxon>
        <taxon>Salmonidae</taxon>
        <taxon>Coregoninae</taxon>
        <taxon>Coregonus</taxon>
    </lineage>
</organism>
<protein>
    <recommendedName>
        <fullName evidence="3">Glycosyl hydrolase family 13 catalytic domain-containing protein</fullName>
    </recommendedName>
</protein>
<sequence>MGYKTIAKQLGEKLSSTENLNSTNVTMSKDTEVDMKDVELNDMDQEKQPMTGGAGNGDAGSPNGTEKNGSVKVKIPEETETKFTGLSKDELLRVAGTPGWVRTRWALLILFWLGWLGMLAGAVAIIVQAPRCKDLPAMNWWNYGPLYQIGDVQAFSESQNLKGVENKIDRLSQLKVKGLVIGPIHVAPLDNLVSLNFEAISSDAGNLEQFKGLITAAHKKSINVILDLTPNYLGSGPWFSNVSVTNVAERLKSALVFWLNQGVDGIQLSGVERVASVVPSLWADIRAIVQNGTEGKRRLLIGVTEKTSAVEVSELLNSTGVDLLLSGALRSKSMTATDRAQTVQQLLSSHNQTQLAWNIGDRKKGHLATLVGPDMVNFNQMLLLTLPGTPVFNYGDEIALADADTKSPKMLWDPADDEDTNGTAKEEKEQRLSCRSFFKTLSELRGKERSLQHGDYIPLFNSTSALAYLRQWDQSGRYIAAFNWGSDVVTIQLAHPNLPGKAVVQVSTDKVNLAPDSTVELSALELGPGQAVLLQFPYIS</sequence>
<dbReference type="Pfam" id="PF00128">
    <property type="entry name" value="Alpha-amylase"/>
    <property type="match status" value="1"/>
</dbReference>
<dbReference type="GO" id="GO:0016324">
    <property type="term" value="C:apical plasma membrane"/>
    <property type="evidence" value="ECO:0007669"/>
    <property type="project" value="TreeGrafter"/>
</dbReference>
<feature type="region of interest" description="Disordered" evidence="1">
    <location>
        <begin position="17"/>
        <end position="76"/>
    </location>
</feature>
<keyword evidence="2" id="KW-0812">Transmembrane</keyword>
<dbReference type="GO" id="GO:0015180">
    <property type="term" value="F:L-alanine transmembrane transporter activity"/>
    <property type="evidence" value="ECO:0007669"/>
    <property type="project" value="TreeGrafter"/>
</dbReference>
<evidence type="ECO:0000256" key="1">
    <source>
        <dbReference type="SAM" id="MobiDB-lite"/>
    </source>
</evidence>
<dbReference type="EMBL" id="JAGTTL010000022">
    <property type="protein sequence ID" value="KAK6305461.1"/>
    <property type="molecule type" value="Genomic_DNA"/>
</dbReference>
<reference evidence="4 5" key="1">
    <citation type="submission" date="2021-04" db="EMBL/GenBank/DDBJ databases">
        <authorList>
            <person name="De Guttry C."/>
            <person name="Zahm M."/>
            <person name="Klopp C."/>
            <person name="Cabau C."/>
            <person name="Louis A."/>
            <person name="Berthelot C."/>
            <person name="Parey E."/>
            <person name="Roest Crollius H."/>
            <person name="Montfort J."/>
            <person name="Robinson-Rechavi M."/>
            <person name="Bucao C."/>
            <person name="Bouchez O."/>
            <person name="Gislard M."/>
            <person name="Lluch J."/>
            <person name="Milhes M."/>
            <person name="Lampietro C."/>
            <person name="Lopez Roques C."/>
            <person name="Donnadieu C."/>
            <person name="Braasch I."/>
            <person name="Desvignes T."/>
            <person name="Postlethwait J."/>
            <person name="Bobe J."/>
            <person name="Wedekind C."/>
            <person name="Guiguen Y."/>
        </authorList>
    </citation>
    <scope>NUCLEOTIDE SEQUENCE [LARGE SCALE GENOMIC DNA]</scope>
    <source>
        <strain evidence="4">Cs_M1</strain>
        <tissue evidence="4">Blood</tissue>
    </source>
</reference>
<dbReference type="GO" id="GO:0016323">
    <property type="term" value="C:basolateral plasma membrane"/>
    <property type="evidence" value="ECO:0007669"/>
    <property type="project" value="TreeGrafter"/>
</dbReference>
<name>A0AAN8LPQ9_9TELE</name>
<accession>A0AAN8LPQ9</accession>
<keyword evidence="5" id="KW-1185">Reference proteome</keyword>
<dbReference type="GO" id="GO:1903801">
    <property type="term" value="P:L-leucine import across plasma membrane"/>
    <property type="evidence" value="ECO:0007669"/>
    <property type="project" value="TreeGrafter"/>
</dbReference>
<feature type="transmembrane region" description="Helical" evidence="2">
    <location>
        <begin position="105"/>
        <end position="127"/>
    </location>
</feature>
<dbReference type="PANTHER" id="PTHR46673:SF3">
    <property type="entry name" value="SOLUTE CARRIER FAMILY 3 (AMINO ACID TRANSPORTER HEAVY CHAIN), MEMBER 2A-RELATED"/>
    <property type="match status" value="1"/>
</dbReference>
<gene>
    <name evidence="4" type="ORF">J4Q44_G00242410</name>
</gene>
<dbReference type="Gene3D" id="2.60.40.1180">
    <property type="entry name" value="Golgi alpha-mannosidase II"/>
    <property type="match status" value="1"/>
</dbReference>
<proteinExistence type="predicted"/>
<dbReference type="SUPFAM" id="SSF51445">
    <property type="entry name" value="(Trans)glycosidases"/>
    <property type="match status" value="1"/>
</dbReference>
<keyword evidence="2" id="KW-0472">Membrane</keyword>
<dbReference type="SMART" id="SM00642">
    <property type="entry name" value="Aamy"/>
    <property type="match status" value="1"/>
</dbReference>
<evidence type="ECO:0000313" key="5">
    <source>
        <dbReference type="Proteomes" id="UP001356427"/>
    </source>
</evidence>
<dbReference type="InterPro" id="IPR006047">
    <property type="entry name" value="GH13_cat_dom"/>
</dbReference>
<dbReference type="InterPro" id="IPR013780">
    <property type="entry name" value="Glyco_hydro_b"/>
</dbReference>
<evidence type="ECO:0000259" key="3">
    <source>
        <dbReference type="SMART" id="SM00642"/>
    </source>
</evidence>
<feature type="domain" description="Glycosyl hydrolase family 13 catalytic" evidence="3">
    <location>
        <begin position="152"/>
        <end position="445"/>
    </location>
</feature>
<feature type="compositionally biased region" description="Polar residues" evidence="1">
    <location>
        <begin position="17"/>
        <end position="28"/>
    </location>
</feature>
<dbReference type="Pfam" id="PF16028">
    <property type="entry name" value="SLC3A2_N"/>
    <property type="match status" value="1"/>
</dbReference>
<feature type="compositionally biased region" description="Basic and acidic residues" evidence="1">
    <location>
        <begin position="29"/>
        <end position="47"/>
    </location>
</feature>
<dbReference type="GO" id="GO:1904273">
    <property type="term" value="P:L-alanine import across plasma membrane"/>
    <property type="evidence" value="ECO:0007669"/>
    <property type="project" value="TreeGrafter"/>
</dbReference>
<evidence type="ECO:0000313" key="4">
    <source>
        <dbReference type="EMBL" id="KAK6305461.1"/>
    </source>
</evidence>
<dbReference type="InterPro" id="IPR042280">
    <property type="entry name" value="SLC3A2"/>
</dbReference>
<dbReference type="GO" id="GO:0015190">
    <property type="term" value="F:L-leucine transmembrane transporter activity"/>
    <property type="evidence" value="ECO:0007669"/>
    <property type="project" value="TreeGrafter"/>
</dbReference>
<comment type="caution">
    <text evidence="4">The sequence shown here is derived from an EMBL/GenBank/DDBJ whole genome shotgun (WGS) entry which is preliminary data.</text>
</comment>
<dbReference type="InterPro" id="IPR017853">
    <property type="entry name" value="GH"/>
</dbReference>
<dbReference type="PANTHER" id="PTHR46673">
    <property type="entry name" value="4F2 CELL-SURFACE ANTIGEN HEAVY CHAIN"/>
    <property type="match status" value="1"/>
</dbReference>
<dbReference type="Proteomes" id="UP001356427">
    <property type="component" value="Unassembled WGS sequence"/>
</dbReference>